<proteinExistence type="predicted"/>
<feature type="modified residue" description="4-aspartylphosphate" evidence="6">
    <location>
        <position position="68"/>
    </location>
</feature>
<dbReference type="Proteomes" id="UP000013167">
    <property type="component" value="Unassembled WGS sequence"/>
</dbReference>
<name>N0E2E3_9MICO</name>
<dbReference type="InterPro" id="IPR011006">
    <property type="entry name" value="CheY-like_superfamily"/>
</dbReference>
<dbReference type="CDD" id="cd17615">
    <property type="entry name" value="REC_OmpR_MtPhoP-like"/>
    <property type="match status" value="1"/>
</dbReference>
<evidence type="ECO:0000256" key="5">
    <source>
        <dbReference type="ARBA" id="ARBA00023163"/>
    </source>
</evidence>
<feature type="compositionally biased region" description="Basic residues" evidence="7">
    <location>
        <begin position="176"/>
        <end position="185"/>
    </location>
</feature>
<accession>N0E2E3</accession>
<dbReference type="Pfam" id="PF00072">
    <property type="entry name" value="Response_reg"/>
    <property type="match status" value="1"/>
</dbReference>
<keyword evidence="1 6" id="KW-0597">Phosphoprotein</keyword>
<reference evidence="9 10" key="1">
    <citation type="journal article" date="2013" name="ISME J.">
        <title>A metabolic model for members of the genus Tetrasphaera involved in enhanced biological phosphorus removal.</title>
        <authorList>
            <person name="Kristiansen R."/>
            <person name="Nguyen H.T.T."/>
            <person name="Saunders A.M."/>
            <person name="Nielsen J.L."/>
            <person name="Wimmer R."/>
            <person name="Le V.Q."/>
            <person name="McIlroy S.J."/>
            <person name="Petrovski S."/>
            <person name="Seviour R.J."/>
            <person name="Calteau A."/>
            <person name="Nielsen K.L."/>
            <person name="Nielsen P.H."/>
        </authorList>
    </citation>
    <scope>NUCLEOTIDE SEQUENCE [LARGE SCALE GENOMIC DNA]</scope>
    <source>
        <strain evidence="9 10">Lp2</strain>
    </source>
</reference>
<comment type="caution">
    <text evidence="9">The sequence shown here is derived from an EMBL/GenBank/DDBJ whole genome shotgun (WGS) entry which is preliminary data.</text>
</comment>
<keyword evidence="5" id="KW-0804">Transcription</keyword>
<protein>
    <recommendedName>
        <fullName evidence="8">Response regulatory domain-containing protein</fullName>
    </recommendedName>
</protein>
<evidence type="ECO:0000256" key="6">
    <source>
        <dbReference type="PROSITE-ProRule" id="PRU00169"/>
    </source>
</evidence>
<dbReference type="InterPro" id="IPR001789">
    <property type="entry name" value="Sig_transdc_resp-reg_receiver"/>
</dbReference>
<feature type="compositionally biased region" description="Basic and acidic residues" evidence="7">
    <location>
        <begin position="280"/>
        <end position="289"/>
    </location>
</feature>
<dbReference type="PANTHER" id="PTHR48111">
    <property type="entry name" value="REGULATOR OF RPOS"/>
    <property type="match status" value="1"/>
</dbReference>
<dbReference type="HOGENOM" id="CLU_943123_0_0_11"/>
<evidence type="ECO:0000313" key="9">
    <source>
        <dbReference type="EMBL" id="CCH69890.1"/>
    </source>
</evidence>
<feature type="compositionally biased region" description="Basic residues" evidence="7">
    <location>
        <begin position="259"/>
        <end position="279"/>
    </location>
</feature>
<dbReference type="PROSITE" id="PS50110">
    <property type="entry name" value="RESPONSE_REGULATORY"/>
    <property type="match status" value="1"/>
</dbReference>
<dbReference type="Gene3D" id="3.40.50.2300">
    <property type="match status" value="1"/>
</dbReference>
<evidence type="ECO:0000256" key="3">
    <source>
        <dbReference type="ARBA" id="ARBA00023015"/>
    </source>
</evidence>
<dbReference type="GO" id="GO:0006355">
    <property type="term" value="P:regulation of DNA-templated transcription"/>
    <property type="evidence" value="ECO:0007669"/>
    <property type="project" value="TreeGrafter"/>
</dbReference>
<evidence type="ECO:0000256" key="4">
    <source>
        <dbReference type="ARBA" id="ARBA00023125"/>
    </source>
</evidence>
<gene>
    <name evidence="9" type="ORF">BN10_440008</name>
</gene>
<dbReference type="GO" id="GO:0005829">
    <property type="term" value="C:cytosol"/>
    <property type="evidence" value="ECO:0007669"/>
    <property type="project" value="TreeGrafter"/>
</dbReference>
<evidence type="ECO:0000256" key="2">
    <source>
        <dbReference type="ARBA" id="ARBA00023012"/>
    </source>
</evidence>
<keyword evidence="2" id="KW-0902">Two-component regulatory system</keyword>
<evidence type="ECO:0000313" key="10">
    <source>
        <dbReference type="Proteomes" id="UP000013167"/>
    </source>
</evidence>
<organism evidence="9 10">
    <name type="scientific">Phycicoccus elongatus Lp2</name>
    <dbReference type="NCBI Taxonomy" id="1193181"/>
    <lineage>
        <taxon>Bacteria</taxon>
        <taxon>Bacillati</taxon>
        <taxon>Actinomycetota</taxon>
        <taxon>Actinomycetes</taxon>
        <taxon>Micrococcales</taxon>
        <taxon>Intrasporangiaceae</taxon>
        <taxon>Phycicoccus</taxon>
    </lineage>
</organism>
<feature type="domain" description="Response regulatory" evidence="8">
    <location>
        <begin position="19"/>
        <end position="133"/>
    </location>
</feature>
<dbReference type="SMART" id="SM00448">
    <property type="entry name" value="REC"/>
    <property type="match status" value="1"/>
</dbReference>
<dbReference type="SUPFAM" id="SSF52172">
    <property type="entry name" value="CheY-like"/>
    <property type="match status" value="1"/>
</dbReference>
<evidence type="ECO:0000259" key="8">
    <source>
        <dbReference type="PROSITE" id="PS50110"/>
    </source>
</evidence>
<keyword evidence="3" id="KW-0805">Transcription regulation</keyword>
<dbReference type="EMBL" id="CAIZ01000113">
    <property type="protein sequence ID" value="CCH69890.1"/>
    <property type="molecule type" value="Genomic_DNA"/>
</dbReference>
<dbReference type="AlphaFoldDB" id="N0E2E3"/>
<dbReference type="GO" id="GO:0000156">
    <property type="term" value="F:phosphorelay response regulator activity"/>
    <property type="evidence" value="ECO:0007669"/>
    <property type="project" value="TreeGrafter"/>
</dbReference>
<dbReference type="STRING" id="1193181.BN10_440008"/>
<sequence>MNSTSASPRLTRIDGSPVRVLVVDDEANLTELLSMALRYEGWEVQAAGTGLKAVRAAKEFQPDAVVLDMMLPDFDGLEVMRRMRADNSTVPVLFLTAKDAVEDRVAGLTAGGDDYVTKPFSLEEVVARLRALMRRTVEVAVQRHQVHRALPRDPRDLVLRFRLRRQRPARQEVLRPAHRLRHGPRRGLDGRAHAHPQAHLAGGEEALHRRRLPVGLWQDEPGDDRPDPRGLGGRDGRRRHRLAALRQGRSPVCREPRVRSLRRRPRHRRRDQPQRHAHRREGQLDLHQRRADRRR</sequence>
<dbReference type="eggNOG" id="COG0745">
    <property type="taxonomic scope" value="Bacteria"/>
</dbReference>
<dbReference type="FunFam" id="3.40.50.2300:FF:000001">
    <property type="entry name" value="DNA-binding response regulator PhoB"/>
    <property type="match status" value="1"/>
</dbReference>
<dbReference type="GO" id="GO:0032993">
    <property type="term" value="C:protein-DNA complex"/>
    <property type="evidence" value="ECO:0007669"/>
    <property type="project" value="TreeGrafter"/>
</dbReference>
<evidence type="ECO:0000256" key="1">
    <source>
        <dbReference type="ARBA" id="ARBA00022553"/>
    </source>
</evidence>
<keyword evidence="4" id="KW-0238">DNA-binding</keyword>
<evidence type="ECO:0000256" key="7">
    <source>
        <dbReference type="SAM" id="MobiDB-lite"/>
    </source>
</evidence>
<dbReference type="InterPro" id="IPR039420">
    <property type="entry name" value="WalR-like"/>
</dbReference>
<feature type="compositionally biased region" description="Basic and acidic residues" evidence="7">
    <location>
        <begin position="223"/>
        <end position="235"/>
    </location>
</feature>
<feature type="region of interest" description="Disordered" evidence="7">
    <location>
        <begin position="170"/>
        <end position="295"/>
    </location>
</feature>
<keyword evidence="10" id="KW-1185">Reference proteome</keyword>
<dbReference type="PANTHER" id="PTHR48111:SF28">
    <property type="entry name" value="TRANSCRIPTIONAL REGULATORY PROTEIN TCRX-RELATED"/>
    <property type="match status" value="1"/>
</dbReference>
<dbReference type="GO" id="GO:0000976">
    <property type="term" value="F:transcription cis-regulatory region binding"/>
    <property type="evidence" value="ECO:0007669"/>
    <property type="project" value="TreeGrafter"/>
</dbReference>